<evidence type="ECO:0000313" key="1">
    <source>
        <dbReference type="EMBL" id="MFC5849401.1"/>
    </source>
</evidence>
<dbReference type="Proteomes" id="UP001595979">
    <property type="component" value="Unassembled WGS sequence"/>
</dbReference>
<evidence type="ECO:0000313" key="2">
    <source>
        <dbReference type="Proteomes" id="UP001595979"/>
    </source>
</evidence>
<proteinExistence type="predicted"/>
<sequence length="155" mass="16860">MSLAAFLARRMHDVPDKVKAEDKTLYQVKALNRAIRGPPCQQTPTPPPPSANPRRLALAALATVLALTACAEKNQERTFGQIKVFVNGEPRVYTLQGVGAGCANLLMKFNGPSEIQLTLPSGRVVQARTAGDDRKPRPTPAQLRLCGTRYRVRTG</sequence>
<organism evidence="1 2">
    <name type="scientific">Deinococcus petrolearius</name>
    <dbReference type="NCBI Taxonomy" id="1751295"/>
    <lineage>
        <taxon>Bacteria</taxon>
        <taxon>Thermotogati</taxon>
        <taxon>Deinococcota</taxon>
        <taxon>Deinococci</taxon>
        <taxon>Deinococcales</taxon>
        <taxon>Deinococcaceae</taxon>
        <taxon>Deinococcus</taxon>
    </lineage>
</organism>
<gene>
    <name evidence="1" type="ORF">ACFPQ6_13900</name>
</gene>
<dbReference type="RefSeq" id="WP_380050506.1">
    <property type="nucleotide sequence ID" value="NZ_JBHSOH010000020.1"/>
</dbReference>
<evidence type="ECO:0008006" key="3">
    <source>
        <dbReference type="Google" id="ProtNLM"/>
    </source>
</evidence>
<name>A0ABW1DNP9_9DEIO</name>
<protein>
    <recommendedName>
        <fullName evidence="3">Lipoprotein</fullName>
    </recommendedName>
</protein>
<dbReference type="EMBL" id="JBHSOH010000020">
    <property type="protein sequence ID" value="MFC5849401.1"/>
    <property type="molecule type" value="Genomic_DNA"/>
</dbReference>
<comment type="caution">
    <text evidence="1">The sequence shown here is derived from an EMBL/GenBank/DDBJ whole genome shotgun (WGS) entry which is preliminary data.</text>
</comment>
<accession>A0ABW1DNP9</accession>
<keyword evidence="2" id="KW-1185">Reference proteome</keyword>
<reference evidence="2" key="1">
    <citation type="journal article" date="2019" name="Int. J. Syst. Evol. Microbiol.">
        <title>The Global Catalogue of Microorganisms (GCM) 10K type strain sequencing project: providing services to taxonomists for standard genome sequencing and annotation.</title>
        <authorList>
            <consortium name="The Broad Institute Genomics Platform"/>
            <consortium name="The Broad Institute Genome Sequencing Center for Infectious Disease"/>
            <person name="Wu L."/>
            <person name="Ma J."/>
        </authorList>
    </citation>
    <scope>NUCLEOTIDE SEQUENCE [LARGE SCALE GENOMIC DNA]</scope>
    <source>
        <strain evidence="2">CGMCC 1.15053</strain>
    </source>
</reference>